<comment type="caution">
    <text evidence="3">The sequence shown here is derived from an EMBL/GenBank/DDBJ whole genome shotgun (WGS) entry which is preliminary data.</text>
</comment>
<name>A0A4S4AZF0_9RHOO</name>
<keyword evidence="4" id="KW-1185">Reference proteome</keyword>
<dbReference type="Pfam" id="PF02604">
    <property type="entry name" value="PhdYeFM_antitox"/>
    <property type="match status" value="1"/>
</dbReference>
<evidence type="ECO:0000313" key="4">
    <source>
        <dbReference type="Proteomes" id="UP000308430"/>
    </source>
</evidence>
<dbReference type="EMBL" id="SSOC01000003">
    <property type="protein sequence ID" value="THF65549.1"/>
    <property type="molecule type" value="Genomic_DNA"/>
</dbReference>
<dbReference type="OrthoDB" id="8909832at2"/>
<dbReference type="InterPro" id="IPR036165">
    <property type="entry name" value="YefM-like_sf"/>
</dbReference>
<gene>
    <name evidence="3" type="ORF">E6C76_08185</name>
</gene>
<comment type="function">
    <text evidence="2">Antitoxin component of a type II toxin-antitoxin (TA) system.</text>
</comment>
<reference evidence="3 4" key="1">
    <citation type="submission" date="2019-04" db="EMBL/GenBank/DDBJ databases">
        <title>Azoarcus nasutitermitis sp. nov. isolated from termite nest.</title>
        <authorList>
            <person name="Lin S.-Y."/>
            <person name="Hameed A."/>
            <person name="Hsu Y.-H."/>
            <person name="Young C.-C."/>
        </authorList>
    </citation>
    <scope>NUCLEOTIDE SEQUENCE [LARGE SCALE GENOMIC DNA]</scope>
    <source>
        <strain evidence="3 4">CC-YHH838</strain>
    </source>
</reference>
<dbReference type="InterPro" id="IPR006442">
    <property type="entry name" value="Antitoxin_Phd/YefM"/>
</dbReference>
<proteinExistence type="inferred from homology"/>
<organism evidence="3 4">
    <name type="scientific">Pseudothauera nasutitermitis</name>
    <dbReference type="NCBI Taxonomy" id="2565930"/>
    <lineage>
        <taxon>Bacteria</taxon>
        <taxon>Pseudomonadati</taxon>
        <taxon>Pseudomonadota</taxon>
        <taxon>Betaproteobacteria</taxon>
        <taxon>Rhodocyclales</taxon>
        <taxon>Zoogloeaceae</taxon>
        <taxon>Pseudothauera</taxon>
    </lineage>
</organism>
<evidence type="ECO:0000256" key="1">
    <source>
        <dbReference type="ARBA" id="ARBA00009981"/>
    </source>
</evidence>
<comment type="similarity">
    <text evidence="1 2">Belongs to the phD/YefM antitoxin family.</text>
</comment>
<protein>
    <recommendedName>
        <fullName evidence="2">Antitoxin</fullName>
    </recommendedName>
</protein>
<dbReference type="Gene3D" id="3.40.1620.10">
    <property type="entry name" value="YefM-like domain"/>
    <property type="match status" value="1"/>
</dbReference>
<evidence type="ECO:0000256" key="2">
    <source>
        <dbReference type="RuleBase" id="RU362080"/>
    </source>
</evidence>
<accession>A0A4S4AZF0</accession>
<dbReference type="SUPFAM" id="SSF143120">
    <property type="entry name" value="YefM-like"/>
    <property type="match status" value="1"/>
</dbReference>
<dbReference type="NCBIfam" id="TIGR01552">
    <property type="entry name" value="phd_fam"/>
    <property type="match status" value="1"/>
</dbReference>
<dbReference type="Proteomes" id="UP000308430">
    <property type="component" value="Unassembled WGS sequence"/>
</dbReference>
<dbReference type="AlphaFoldDB" id="A0A4S4AZF0"/>
<evidence type="ECO:0000313" key="3">
    <source>
        <dbReference type="EMBL" id="THF65549.1"/>
    </source>
</evidence>
<sequence>MPRPRNTPAAQPPACKAPVRTAVAKRVNLPYWEIRLYLPHCLRRPYMAQALKLDAIGTLPRTPASDLKRLGWRGVMKTVSRTGKVVVTNHNEPEAVILSADEYAAIVQALADSGDDAALDALRRRFDQRLAALQADDASERLRTLSRAPVRLDGRVKAGSGF</sequence>